<protein>
    <submittedName>
        <fullName evidence="12">Preprotein translocase subunit YajC</fullName>
    </submittedName>
</protein>
<evidence type="ECO:0000256" key="8">
    <source>
        <dbReference type="ARBA" id="ARBA00023010"/>
    </source>
</evidence>
<keyword evidence="6" id="KW-0653">Protein transport</keyword>
<sequence length="155" mass="16622">MNGTLAVTLSSILAADQAAPAAGFNPMNLVLFALFALLIIMMIRKQRKTKAAAQEKQSKLAPGVDIMTNFGLFGHVKAVDTENNKIQLEISPGVVVEVHSQTVSKIIEPEGAALADDSVPDDVSSLTRDLDAPDVSHETVEETVARLNQENKKDN</sequence>
<dbReference type="InterPro" id="IPR003849">
    <property type="entry name" value="Preprotein_translocase_YajC"/>
</dbReference>
<dbReference type="PANTHER" id="PTHR33909:SF1">
    <property type="entry name" value="SEC TRANSLOCON ACCESSORY COMPLEX SUBUNIT YAJC"/>
    <property type="match status" value="1"/>
</dbReference>
<keyword evidence="7 11" id="KW-1133">Transmembrane helix</keyword>
<evidence type="ECO:0000256" key="10">
    <source>
        <dbReference type="SAM" id="MobiDB-lite"/>
    </source>
</evidence>
<dbReference type="EMBL" id="JAAMFM010000006">
    <property type="protein sequence ID" value="NVM94570.1"/>
    <property type="molecule type" value="Genomic_DNA"/>
</dbReference>
<dbReference type="Proteomes" id="UP000543556">
    <property type="component" value="Unassembled WGS sequence"/>
</dbReference>
<feature type="transmembrane region" description="Helical" evidence="11">
    <location>
        <begin position="28"/>
        <end position="44"/>
    </location>
</feature>
<evidence type="ECO:0000313" key="12">
    <source>
        <dbReference type="EMBL" id="NVM94570.1"/>
    </source>
</evidence>
<evidence type="ECO:0000256" key="2">
    <source>
        <dbReference type="ARBA" id="ARBA00006742"/>
    </source>
</evidence>
<evidence type="ECO:0000256" key="4">
    <source>
        <dbReference type="ARBA" id="ARBA00022475"/>
    </source>
</evidence>
<comment type="caution">
    <text evidence="12">The sequence shown here is derived from an EMBL/GenBank/DDBJ whole genome shotgun (WGS) entry which is preliminary data.</text>
</comment>
<name>A0A7Y7LXN6_9MICC</name>
<dbReference type="PANTHER" id="PTHR33909">
    <property type="entry name" value="SEC TRANSLOCON ACCESSORY COMPLEX SUBUNIT YAJC"/>
    <property type="match status" value="1"/>
</dbReference>
<evidence type="ECO:0000256" key="11">
    <source>
        <dbReference type="SAM" id="Phobius"/>
    </source>
</evidence>
<keyword evidence="5 11" id="KW-0812">Transmembrane</keyword>
<evidence type="ECO:0000256" key="7">
    <source>
        <dbReference type="ARBA" id="ARBA00022989"/>
    </source>
</evidence>
<organism evidence="12 13">
    <name type="scientific">Arthrobacter wenxiniae</name>
    <dbReference type="NCBI Taxonomy" id="2713570"/>
    <lineage>
        <taxon>Bacteria</taxon>
        <taxon>Bacillati</taxon>
        <taxon>Actinomycetota</taxon>
        <taxon>Actinomycetes</taxon>
        <taxon>Micrococcales</taxon>
        <taxon>Micrococcaceae</taxon>
        <taxon>Arthrobacter</taxon>
    </lineage>
</organism>
<evidence type="ECO:0000256" key="9">
    <source>
        <dbReference type="ARBA" id="ARBA00023136"/>
    </source>
</evidence>
<evidence type="ECO:0000256" key="3">
    <source>
        <dbReference type="ARBA" id="ARBA00022448"/>
    </source>
</evidence>
<evidence type="ECO:0000256" key="5">
    <source>
        <dbReference type="ARBA" id="ARBA00022692"/>
    </source>
</evidence>
<keyword evidence="9 11" id="KW-0472">Membrane</keyword>
<proteinExistence type="inferred from homology"/>
<dbReference type="AlphaFoldDB" id="A0A7Y7LXN6"/>
<keyword evidence="4" id="KW-1003">Cell membrane</keyword>
<keyword evidence="13" id="KW-1185">Reference proteome</keyword>
<feature type="compositionally biased region" description="Basic and acidic residues" evidence="10">
    <location>
        <begin position="128"/>
        <end position="139"/>
    </location>
</feature>
<evidence type="ECO:0000256" key="1">
    <source>
        <dbReference type="ARBA" id="ARBA00004162"/>
    </source>
</evidence>
<keyword evidence="3" id="KW-0813">Transport</keyword>
<accession>A0A7Y7LXN6</accession>
<comment type="similarity">
    <text evidence="2">Belongs to the YajC family.</text>
</comment>
<gene>
    <name evidence="12" type="ORF">G6034_06535</name>
</gene>
<dbReference type="GO" id="GO:0005886">
    <property type="term" value="C:plasma membrane"/>
    <property type="evidence" value="ECO:0007669"/>
    <property type="project" value="UniProtKB-SubCell"/>
</dbReference>
<evidence type="ECO:0000313" key="13">
    <source>
        <dbReference type="Proteomes" id="UP000543556"/>
    </source>
</evidence>
<keyword evidence="8" id="KW-0811">Translocation</keyword>
<comment type="subcellular location">
    <subcellularLocation>
        <location evidence="1">Cell membrane</location>
        <topology evidence="1">Single-pass membrane protein</topology>
    </subcellularLocation>
</comment>
<dbReference type="SMART" id="SM01323">
    <property type="entry name" value="YajC"/>
    <property type="match status" value="1"/>
</dbReference>
<reference evidence="12 13" key="1">
    <citation type="submission" date="2020-02" db="EMBL/GenBank/DDBJ databases">
        <title>Genome sequence of strain AETb3-4.</title>
        <authorList>
            <person name="Gao J."/>
            <person name="Zhang X."/>
        </authorList>
    </citation>
    <scope>NUCLEOTIDE SEQUENCE [LARGE SCALE GENOMIC DNA]</scope>
    <source>
        <strain evidence="12 13">AETb3-4</strain>
    </source>
</reference>
<dbReference type="GO" id="GO:0015031">
    <property type="term" value="P:protein transport"/>
    <property type="evidence" value="ECO:0007669"/>
    <property type="project" value="UniProtKB-KW"/>
</dbReference>
<dbReference type="Pfam" id="PF02699">
    <property type="entry name" value="YajC"/>
    <property type="match status" value="1"/>
</dbReference>
<evidence type="ECO:0000256" key="6">
    <source>
        <dbReference type="ARBA" id="ARBA00022927"/>
    </source>
</evidence>
<feature type="region of interest" description="Disordered" evidence="10">
    <location>
        <begin position="115"/>
        <end position="139"/>
    </location>
</feature>